<comment type="caution">
    <text evidence="7">The sequence shown here is derived from an EMBL/GenBank/DDBJ whole genome shotgun (WGS) entry which is preliminary data.</text>
</comment>
<dbReference type="PROSITE" id="PS50109">
    <property type="entry name" value="HIS_KIN"/>
    <property type="match status" value="1"/>
</dbReference>
<dbReference type="InterPro" id="IPR003594">
    <property type="entry name" value="HATPase_dom"/>
</dbReference>
<feature type="domain" description="Response regulatory" evidence="6">
    <location>
        <begin position="2"/>
        <end position="116"/>
    </location>
</feature>
<dbReference type="PROSITE" id="PS50110">
    <property type="entry name" value="RESPONSE_REGULATORY"/>
    <property type="match status" value="1"/>
</dbReference>
<proteinExistence type="predicted"/>
<dbReference type="Gene3D" id="3.30.565.10">
    <property type="entry name" value="Histidine kinase-like ATPase, C-terminal domain"/>
    <property type="match status" value="1"/>
</dbReference>
<dbReference type="PATRIC" id="fig|29290.4.peg.4921"/>
<dbReference type="Gene3D" id="3.40.50.2300">
    <property type="match status" value="1"/>
</dbReference>
<keyword evidence="3 4" id="KW-0597">Phosphoprotein</keyword>
<evidence type="ECO:0000259" key="6">
    <source>
        <dbReference type="PROSITE" id="PS50110"/>
    </source>
</evidence>
<dbReference type="InterPro" id="IPR036890">
    <property type="entry name" value="HATPase_C_sf"/>
</dbReference>
<evidence type="ECO:0000313" key="8">
    <source>
        <dbReference type="Proteomes" id="UP000033423"/>
    </source>
</evidence>
<dbReference type="InterPro" id="IPR001789">
    <property type="entry name" value="Sig_transdc_resp-reg_receiver"/>
</dbReference>
<feature type="modified residue" description="4-aspartylphosphate" evidence="4">
    <location>
        <position position="51"/>
    </location>
</feature>
<gene>
    <name evidence="7" type="ORF">MBAV_003698</name>
</gene>
<feature type="domain" description="Histidine kinase" evidence="5">
    <location>
        <begin position="144"/>
        <end position="356"/>
    </location>
</feature>
<dbReference type="EMBL" id="LACI01001619">
    <property type="protein sequence ID" value="KJU84107.1"/>
    <property type="molecule type" value="Genomic_DNA"/>
</dbReference>
<dbReference type="Proteomes" id="UP000033423">
    <property type="component" value="Unassembled WGS sequence"/>
</dbReference>
<dbReference type="AlphaFoldDB" id="A0A0F3GQJ8"/>
<evidence type="ECO:0000256" key="1">
    <source>
        <dbReference type="ARBA" id="ARBA00000085"/>
    </source>
</evidence>
<dbReference type="EC" id="2.7.13.3" evidence="2"/>
<comment type="catalytic activity">
    <reaction evidence="1">
        <text>ATP + protein L-histidine = ADP + protein N-phospho-L-histidine.</text>
        <dbReference type="EC" id="2.7.13.3"/>
    </reaction>
</comment>
<dbReference type="Pfam" id="PF00072">
    <property type="entry name" value="Response_reg"/>
    <property type="match status" value="1"/>
</dbReference>
<dbReference type="InterPro" id="IPR011006">
    <property type="entry name" value="CheY-like_superfamily"/>
</dbReference>
<dbReference type="CDD" id="cd00156">
    <property type="entry name" value="REC"/>
    <property type="match status" value="1"/>
</dbReference>
<accession>A0A0F3GQJ8</accession>
<dbReference type="CDD" id="cd00082">
    <property type="entry name" value="HisKA"/>
    <property type="match status" value="1"/>
</dbReference>
<reference evidence="7 8" key="1">
    <citation type="submission" date="2015-02" db="EMBL/GenBank/DDBJ databases">
        <title>Single-cell genomics of uncultivated deep-branching MTB reveals a conserved set of magnetosome genes.</title>
        <authorList>
            <person name="Kolinko S."/>
            <person name="Richter M."/>
            <person name="Glockner F.O."/>
            <person name="Brachmann A."/>
            <person name="Schuler D."/>
        </authorList>
    </citation>
    <scope>NUCLEOTIDE SEQUENCE [LARGE SCALE GENOMIC DNA]</scope>
    <source>
        <strain evidence="7">TM-1</strain>
    </source>
</reference>
<dbReference type="SUPFAM" id="SSF55874">
    <property type="entry name" value="ATPase domain of HSP90 chaperone/DNA topoisomerase II/histidine kinase"/>
    <property type="match status" value="1"/>
</dbReference>
<dbReference type="InterPro" id="IPR005467">
    <property type="entry name" value="His_kinase_dom"/>
</dbReference>
<dbReference type="InterPro" id="IPR004358">
    <property type="entry name" value="Sig_transdc_His_kin-like_C"/>
</dbReference>
<name>A0A0F3GQJ8_9BACT</name>
<dbReference type="Pfam" id="PF02518">
    <property type="entry name" value="HATPase_c"/>
    <property type="match status" value="1"/>
</dbReference>
<dbReference type="PANTHER" id="PTHR43547">
    <property type="entry name" value="TWO-COMPONENT HISTIDINE KINASE"/>
    <property type="match status" value="1"/>
</dbReference>
<dbReference type="SMART" id="SM00448">
    <property type="entry name" value="REC"/>
    <property type="match status" value="1"/>
</dbReference>
<evidence type="ECO:0000313" key="7">
    <source>
        <dbReference type="EMBL" id="KJU84107.1"/>
    </source>
</evidence>
<evidence type="ECO:0000256" key="3">
    <source>
        <dbReference type="ARBA" id="ARBA00022553"/>
    </source>
</evidence>
<dbReference type="SMART" id="SM00387">
    <property type="entry name" value="HATPase_c"/>
    <property type="match status" value="1"/>
</dbReference>
<keyword evidence="8" id="KW-1185">Reference proteome</keyword>
<dbReference type="InterPro" id="IPR003661">
    <property type="entry name" value="HisK_dim/P_dom"/>
</dbReference>
<evidence type="ECO:0000256" key="2">
    <source>
        <dbReference type="ARBA" id="ARBA00012438"/>
    </source>
</evidence>
<organism evidence="7 8">
    <name type="scientific">Candidatus Magnetobacterium bavaricum</name>
    <dbReference type="NCBI Taxonomy" id="29290"/>
    <lineage>
        <taxon>Bacteria</taxon>
        <taxon>Pseudomonadati</taxon>
        <taxon>Nitrospirota</taxon>
        <taxon>Thermodesulfovibrionia</taxon>
        <taxon>Thermodesulfovibrionales</taxon>
        <taxon>Candidatus Magnetobacteriaceae</taxon>
        <taxon>Candidatus Magnetobacterium</taxon>
    </lineage>
</organism>
<dbReference type="GO" id="GO:0000155">
    <property type="term" value="F:phosphorelay sensor kinase activity"/>
    <property type="evidence" value="ECO:0007669"/>
    <property type="project" value="InterPro"/>
</dbReference>
<keyword evidence="7" id="KW-0418">Kinase</keyword>
<dbReference type="PANTHER" id="PTHR43547:SF2">
    <property type="entry name" value="HYBRID SIGNAL TRANSDUCTION HISTIDINE KINASE C"/>
    <property type="match status" value="1"/>
</dbReference>
<sequence length="356" mass="39859">MRVLYAEDSLTSREMVAEVLKGFFGVLDIAEDGAVALDMYRSGYYDIVMSDIMMPELNGIELIRKIKETNPDQPVIIMTSYDDNESMYELINLGIDKFVVKPLNVKSLLLSLLQITTRINQRKESSKNIVLTTRLSAMNEILSNIAHHWRQPLSAVGLHVQNLLELDSDGRLNTQTLEDSVKDIMKLIVSMSDTIDDFRRHCKSTDTPGTFSIAKAIDDAVFVIWDSINSNGINLINTCDSDSVITGNERQFSNVLILELLCNSIDALLVQRPQNPCIKIQLTTKDDKPVITVFNNGGSISNDILYRIYEPYFSTKSVASGSGLGLYLAKMVVEQEFNGTINAQNIDDGVEFRIEL</sequence>
<evidence type="ECO:0000259" key="5">
    <source>
        <dbReference type="PROSITE" id="PS50109"/>
    </source>
</evidence>
<protein>
    <recommendedName>
        <fullName evidence="2">histidine kinase</fullName>
        <ecNumber evidence="2">2.7.13.3</ecNumber>
    </recommendedName>
</protein>
<keyword evidence="7" id="KW-0808">Transferase</keyword>
<evidence type="ECO:0000256" key="4">
    <source>
        <dbReference type="PROSITE-ProRule" id="PRU00169"/>
    </source>
</evidence>
<dbReference type="Gene3D" id="1.10.287.130">
    <property type="match status" value="1"/>
</dbReference>
<dbReference type="PRINTS" id="PR00344">
    <property type="entry name" value="BCTRLSENSOR"/>
</dbReference>
<dbReference type="SUPFAM" id="SSF52172">
    <property type="entry name" value="CheY-like"/>
    <property type="match status" value="1"/>
</dbReference>